<comment type="caution">
    <text evidence="1">The sequence shown here is derived from an EMBL/GenBank/DDBJ whole genome shotgun (WGS) entry which is preliminary data.</text>
</comment>
<name>A0A366H0D5_9BURK</name>
<protein>
    <submittedName>
        <fullName evidence="1">Uncharacterized protein</fullName>
    </submittedName>
</protein>
<dbReference type="Proteomes" id="UP000253628">
    <property type="component" value="Unassembled WGS sequence"/>
</dbReference>
<evidence type="ECO:0000313" key="1">
    <source>
        <dbReference type="EMBL" id="RBP33618.1"/>
    </source>
</evidence>
<proteinExistence type="predicted"/>
<dbReference type="EMBL" id="QNRQ01000026">
    <property type="protein sequence ID" value="RBP33618.1"/>
    <property type="molecule type" value="Genomic_DNA"/>
</dbReference>
<dbReference type="RefSeq" id="WP_147251662.1">
    <property type="nucleotide sequence ID" value="NZ_JACCEU010000027.1"/>
</dbReference>
<dbReference type="AlphaFoldDB" id="A0A366H0D5"/>
<evidence type="ECO:0000313" key="2">
    <source>
        <dbReference type="Proteomes" id="UP000253628"/>
    </source>
</evidence>
<keyword evidence="2" id="KW-1185">Reference proteome</keyword>
<accession>A0A366H0D5</accession>
<dbReference type="OrthoDB" id="9928141at2"/>
<reference evidence="1 2" key="1">
    <citation type="submission" date="2018-06" db="EMBL/GenBank/DDBJ databases">
        <title>Genomic Encyclopedia of Type Strains, Phase IV (KMG-IV): sequencing the most valuable type-strain genomes for metagenomic binning, comparative biology and taxonomic classification.</title>
        <authorList>
            <person name="Goeker M."/>
        </authorList>
    </citation>
    <scope>NUCLEOTIDE SEQUENCE [LARGE SCALE GENOMIC DNA]</scope>
    <source>
        <strain evidence="1 2">DSM 25520</strain>
    </source>
</reference>
<gene>
    <name evidence="1" type="ORF">DFR37_1269</name>
</gene>
<organism evidence="1 2">
    <name type="scientific">Eoetvoesiella caeni</name>
    <dbReference type="NCBI Taxonomy" id="645616"/>
    <lineage>
        <taxon>Bacteria</taxon>
        <taxon>Pseudomonadati</taxon>
        <taxon>Pseudomonadota</taxon>
        <taxon>Betaproteobacteria</taxon>
        <taxon>Burkholderiales</taxon>
        <taxon>Alcaligenaceae</taxon>
        <taxon>Eoetvoesiella</taxon>
    </lineage>
</organism>
<sequence length="88" mass="9748">MSTSFDVLTVVLRLPQDPEQRKAVTAALAIGREFHGAQVTAASMEDEISVMDFIEEALSEEGSLSHVLDEARQKARELHRTLVPNENN</sequence>